<evidence type="ECO:0000256" key="4">
    <source>
        <dbReference type="ARBA" id="ARBA00022794"/>
    </source>
</evidence>
<dbReference type="GO" id="GO:0016020">
    <property type="term" value="C:membrane"/>
    <property type="evidence" value="ECO:0007669"/>
    <property type="project" value="UniProtKB-SubCell"/>
</dbReference>
<keyword evidence="9" id="KW-1185">Reference proteome</keyword>
<dbReference type="GO" id="GO:1904491">
    <property type="term" value="P:protein localization to ciliary transition zone"/>
    <property type="evidence" value="ECO:0000318"/>
    <property type="project" value="GO_Central"/>
</dbReference>
<evidence type="ECO:0000256" key="3">
    <source>
        <dbReference type="ARBA" id="ARBA00022692"/>
    </source>
</evidence>
<name>A0A5F8GZ81_MONDO</name>
<evidence type="ECO:0000256" key="1">
    <source>
        <dbReference type="ARBA" id="ARBA00004141"/>
    </source>
</evidence>
<feature type="transmembrane region" description="Helical" evidence="7">
    <location>
        <begin position="84"/>
        <end position="102"/>
    </location>
</feature>
<protein>
    <recommendedName>
        <fullName evidence="2">Transmembrane protein 107</fullName>
    </recommendedName>
</protein>
<dbReference type="OrthoDB" id="2114471at2759"/>
<dbReference type="GO" id="GO:0036038">
    <property type="term" value="C:MKS complex"/>
    <property type="evidence" value="ECO:0000318"/>
    <property type="project" value="GO_Central"/>
</dbReference>
<dbReference type="RefSeq" id="XP_001368635.1">
    <property type="nucleotide sequence ID" value="XM_001368598.4"/>
</dbReference>
<dbReference type="Bgee" id="ENSMODG00000042901">
    <property type="expression patterns" value="Expressed in hindlimb bud and 20 other cell types or tissues"/>
</dbReference>
<dbReference type="AlphaFoldDB" id="A0A5F8GZ81"/>
<dbReference type="GeneID" id="100014323"/>
<feature type="transmembrane region" description="Helical" evidence="7">
    <location>
        <begin position="51"/>
        <end position="72"/>
    </location>
</feature>
<evidence type="ECO:0000313" key="9">
    <source>
        <dbReference type="Proteomes" id="UP000002280"/>
    </source>
</evidence>
<evidence type="ECO:0000256" key="2">
    <source>
        <dbReference type="ARBA" id="ARBA00015652"/>
    </source>
</evidence>
<feature type="transmembrane region" description="Helical" evidence="7">
    <location>
        <begin position="12"/>
        <end position="31"/>
    </location>
</feature>
<dbReference type="OMA" id="VCLKKVP"/>
<organism evidence="8 9">
    <name type="scientific">Monodelphis domestica</name>
    <name type="common">Gray short-tailed opossum</name>
    <dbReference type="NCBI Taxonomy" id="13616"/>
    <lineage>
        <taxon>Eukaryota</taxon>
        <taxon>Metazoa</taxon>
        <taxon>Chordata</taxon>
        <taxon>Craniata</taxon>
        <taxon>Vertebrata</taxon>
        <taxon>Euteleostomi</taxon>
        <taxon>Mammalia</taxon>
        <taxon>Metatheria</taxon>
        <taxon>Didelphimorphia</taxon>
        <taxon>Didelphidae</taxon>
        <taxon>Monodelphis</taxon>
    </lineage>
</organism>
<dbReference type="Pfam" id="PF14995">
    <property type="entry name" value="TMEM107"/>
    <property type="match status" value="1"/>
</dbReference>
<reference evidence="8 9" key="1">
    <citation type="journal article" date="2007" name="Nature">
        <title>Genome of the marsupial Monodelphis domestica reveals innovation in non-coding sequences.</title>
        <authorList>
            <person name="Mikkelsen T.S."/>
            <person name="Wakefield M.J."/>
            <person name="Aken B."/>
            <person name="Amemiya C.T."/>
            <person name="Chang J.L."/>
            <person name="Duke S."/>
            <person name="Garber M."/>
            <person name="Gentles A.J."/>
            <person name="Goodstadt L."/>
            <person name="Heger A."/>
            <person name="Jurka J."/>
            <person name="Kamal M."/>
            <person name="Mauceli E."/>
            <person name="Searle S.M."/>
            <person name="Sharpe T."/>
            <person name="Baker M.L."/>
            <person name="Batzer M.A."/>
            <person name="Benos P.V."/>
            <person name="Belov K."/>
            <person name="Clamp M."/>
            <person name="Cook A."/>
            <person name="Cuff J."/>
            <person name="Das R."/>
            <person name="Davidow L."/>
            <person name="Deakin J.E."/>
            <person name="Fazzari M.J."/>
            <person name="Glass J.L."/>
            <person name="Grabherr M."/>
            <person name="Greally J.M."/>
            <person name="Gu W."/>
            <person name="Hore T.A."/>
            <person name="Huttley G.A."/>
            <person name="Kleber M."/>
            <person name="Jirtle R.L."/>
            <person name="Koina E."/>
            <person name="Lee J.T."/>
            <person name="Mahony S."/>
            <person name="Marra M.A."/>
            <person name="Miller R.D."/>
            <person name="Nicholls R.D."/>
            <person name="Oda M."/>
            <person name="Papenfuss A.T."/>
            <person name="Parra Z.E."/>
            <person name="Pollock D.D."/>
            <person name="Ray D.A."/>
            <person name="Schein J.E."/>
            <person name="Speed T.P."/>
            <person name="Thompson K."/>
            <person name="VandeBerg J.L."/>
            <person name="Wade C.M."/>
            <person name="Walker J.A."/>
            <person name="Waters P.D."/>
            <person name="Webber C."/>
            <person name="Weidman J.R."/>
            <person name="Xie X."/>
            <person name="Zody M.C."/>
            <person name="Baldwin J."/>
            <person name="Abdouelleil A."/>
            <person name="Abdulkadir J."/>
            <person name="Abebe A."/>
            <person name="Abera B."/>
            <person name="Abreu J."/>
            <person name="Acer S.C."/>
            <person name="Aftuck L."/>
            <person name="Alexander A."/>
            <person name="An P."/>
            <person name="Anderson E."/>
            <person name="Anderson S."/>
            <person name="Arachi H."/>
            <person name="Azer M."/>
            <person name="Bachantsang P."/>
            <person name="Barry A."/>
            <person name="Bayul T."/>
            <person name="Berlin A."/>
            <person name="Bessette D."/>
            <person name="Bloom T."/>
            <person name="Bloom T."/>
            <person name="Boguslavskiy L."/>
            <person name="Bonnet C."/>
            <person name="Boukhgalter B."/>
            <person name="Bourzgui I."/>
            <person name="Brown A."/>
            <person name="Cahill P."/>
            <person name="Channer S."/>
            <person name="Cheshatsang Y."/>
            <person name="Chuda L."/>
            <person name="Citroen M."/>
            <person name="Collymore A."/>
            <person name="Cooke P."/>
            <person name="Costello M."/>
            <person name="D'Aco K."/>
            <person name="Daza R."/>
            <person name="De Haan G."/>
            <person name="DeGray S."/>
            <person name="DeMaso C."/>
            <person name="Dhargay N."/>
            <person name="Dooley K."/>
            <person name="Dooley E."/>
            <person name="Doricent M."/>
            <person name="Dorje P."/>
            <person name="Dorjee K."/>
            <person name="Dupes A."/>
            <person name="Elong R."/>
            <person name="Falk J."/>
            <person name="Farina A."/>
            <person name="Faro S."/>
            <person name="Ferguson D."/>
            <person name="Fisher S."/>
            <person name="Foley C.D."/>
            <person name="Franke A."/>
            <person name="Friedrich D."/>
            <person name="Gadbois L."/>
            <person name="Gearin G."/>
            <person name="Gearin C.R."/>
            <person name="Giannoukos G."/>
            <person name="Goode T."/>
            <person name="Graham J."/>
            <person name="Grandbois E."/>
            <person name="Grewal S."/>
            <person name="Gyaltsen K."/>
            <person name="Hafez N."/>
            <person name="Hagos B."/>
            <person name="Hall J."/>
            <person name="Henson C."/>
            <person name="Hollinger A."/>
            <person name="Honan T."/>
            <person name="Huard M.D."/>
            <person name="Hughes L."/>
            <person name="Hurhula B."/>
            <person name="Husby M.E."/>
            <person name="Kamat A."/>
            <person name="Kanga B."/>
            <person name="Kashin S."/>
            <person name="Khazanovich D."/>
            <person name="Kisner P."/>
            <person name="Lance K."/>
            <person name="Lara M."/>
            <person name="Lee W."/>
            <person name="Lennon N."/>
            <person name="Letendre F."/>
            <person name="LeVine R."/>
            <person name="Lipovsky A."/>
            <person name="Liu X."/>
            <person name="Liu J."/>
            <person name="Liu S."/>
            <person name="Lokyitsang T."/>
            <person name="Lokyitsang Y."/>
            <person name="Lubonja R."/>
            <person name="Lui A."/>
            <person name="MacDonald P."/>
            <person name="Magnisalis V."/>
            <person name="Maru K."/>
            <person name="Matthews C."/>
            <person name="McCusker W."/>
            <person name="McDonough S."/>
            <person name="Mehta T."/>
            <person name="Meldrim J."/>
            <person name="Meneus L."/>
            <person name="Mihai O."/>
            <person name="Mihalev A."/>
            <person name="Mihova T."/>
            <person name="Mittelman R."/>
            <person name="Mlenga V."/>
            <person name="Montmayeur A."/>
            <person name="Mulrain L."/>
            <person name="Navidi A."/>
            <person name="Naylor J."/>
            <person name="Negash T."/>
            <person name="Nguyen T."/>
            <person name="Nguyen N."/>
            <person name="Nicol R."/>
            <person name="Norbu C."/>
            <person name="Norbu N."/>
            <person name="Novod N."/>
            <person name="O'Neill B."/>
            <person name="Osman S."/>
            <person name="Markiewicz E."/>
            <person name="Oyono O.L."/>
            <person name="Patti C."/>
            <person name="Phunkhang P."/>
            <person name="Pierre F."/>
            <person name="Priest M."/>
            <person name="Raghuraman S."/>
            <person name="Rege F."/>
            <person name="Reyes R."/>
            <person name="Rise C."/>
            <person name="Rogov P."/>
            <person name="Ross K."/>
            <person name="Ryan E."/>
            <person name="Settipalli S."/>
            <person name="Shea T."/>
            <person name="Sherpa N."/>
            <person name="Shi L."/>
            <person name="Shih D."/>
            <person name="Sparrow T."/>
            <person name="Spaulding J."/>
            <person name="Stalker J."/>
            <person name="Stange-Thomann N."/>
            <person name="Stavropoulos S."/>
            <person name="Stone C."/>
            <person name="Strader C."/>
            <person name="Tesfaye S."/>
            <person name="Thomson T."/>
            <person name="Thoulutsang Y."/>
            <person name="Thoulutsang D."/>
            <person name="Topham K."/>
            <person name="Topping I."/>
            <person name="Tsamla T."/>
            <person name="Vassiliev H."/>
            <person name="Vo A."/>
            <person name="Wangchuk T."/>
            <person name="Wangdi T."/>
            <person name="Weiand M."/>
            <person name="Wilkinson J."/>
            <person name="Wilson A."/>
            <person name="Yadav S."/>
            <person name="Young G."/>
            <person name="Yu Q."/>
            <person name="Zembek L."/>
            <person name="Zhong D."/>
            <person name="Zimmer A."/>
            <person name="Zwirko Z."/>
            <person name="Jaffe D.B."/>
            <person name="Alvarez P."/>
            <person name="Brockman W."/>
            <person name="Butler J."/>
            <person name="Chin C."/>
            <person name="Gnerre S."/>
            <person name="MacCallum I."/>
            <person name="Graves J.A."/>
            <person name="Ponting C.P."/>
            <person name="Breen M."/>
            <person name="Samollow P.B."/>
            <person name="Lander E.S."/>
            <person name="Lindblad-Toh K."/>
        </authorList>
    </citation>
    <scope>NUCLEOTIDE SEQUENCE [LARGE SCALE GENOMIC DNA]</scope>
</reference>
<accession>A0A5F8GZ81</accession>
<keyword evidence="5 7" id="KW-1133">Transmembrane helix</keyword>
<dbReference type="KEGG" id="mdo:100014323"/>
<dbReference type="InterPro" id="IPR029248">
    <property type="entry name" value="TMEM107"/>
</dbReference>
<feature type="transmembrane region" description="Helical" evidence="7">
    <location>
        <begin position="108"/>
        <end position="135"/>
    </location>
</feature>
<keyword evidence="3 7" id="KW-0812">Transmembrane</keyword>
<dbReference type="FunCoup" id="A0A5F8GZ81">
    <property type="interactions" value="110"/>
</dbReference>
<proteinExistence type="predicted"/>
<dbReference type="Ensembl" id="ENSMODT00000054665.1">
    <property type="protein sequence ID" value="ENSMODP00000052918.1"/>
    <property type="gene ID" value="ENSMODG00000042901.1"/>
</dbReference>
<reference evidence="8" key="2">
    <citation type="submission" date="2025-08" db="UniProtKB">
        <authorList>
            <consortium name="Ensembl"/>
        </authorList>
    </citation>
    <scope>IDENTIFICATION</scope>
</reference>
<dbReference type="CTD" id="84314"/>
<dbReference type="PANTHER" id="PTHR34341:SF1">
    <property type="entry name" value="TRANSMEMBRANE PROTEIN 107"/>
    <property type="match status" value="1"/>
</dbReference>
<evidence type="ECO:0000313" key="8">
    <source>
        <dbReference type="Ensembl" id="ENSMODP00000052918.1"/>
    </source>
</evidence>
<dbReference type="STRING" id="13616.ENSMODP00000052918"/>
<evidence type="ECO:0000256" key="7">
    <source>
        <dbReference type="SAM" id="Phobius"/>
    </source>
</evidence>
<evidence type="ECO:0000256" key="6">
    <source>
        <dbReference type="ARBA" id="ARBA00023136"/>
    </source>
</evidence>
<keyword evidence="4" id="KW-0970">Cilium biogenesis/degradation</keyword>
<dbReference type="InParanoid" id="A0A5F8GZ81"/>
<dbReference type="PANTHER" id="PTHR34341">
    <property type="entry name" value="TRANSMEMBRANE PROTEIN 107"/>
    <property type="match status" value="1"/>
</dbReference>
<dbReference type="GO" id="GO:1905515">
    <property type="term" value="P:non-motile cilium assembly"/>
    <property type="evidence" value="ECO:0000318"/>
    <property type="project" value="GO_Central"/>
</dbReference>
<reference evidence="8" key="3">
    <citation type="submission" date="2025-09" db="UniProtKB">
        <authorList>
            <consortium name="Ensembl"/>
        </authorList>
    </citation>
    <scope>IDENTIFICATION</scope>
</reference>
<dbReference type="Proteomes" id="UP000002280">
    <property type="component" value="Chromosome 2"/>
</dbReference>
<evidence type="ECO:0000256" key="5">
    <source>
        <dbReference type="ARBA" id="ARBA00022989"/>
    </source>
</evidence>
<gene>
    <name evidence="8" type="primary">TMEM107</name>
</gene>
<keyword evidence="6 7" id="KW-0472">Membrane</keyword>
<sequence length="140" mass="16038">MGRVNGLVPCRFLTLLAHLVIVITIFWTRASNVQASLPPNFSKEEYDEEDYWLVTALCITLGLFLIELIGFFSGVTMFHSTQSLFSIGVHCCAAVSLAFFVFERWECFAYWYIFIFCSVLPAFTEVVMMISVFALKRKSF</sequence>
<dbReference type="GeneTree" id="ENSGT00390000014827"/>
<comment type="subcellular location">
    <subcellularLocation>
        <location evidence="1">Membrane</location>
        <topology evidence="1">Multi-pass membrane protein</topology>
    </subcellularLocation>
</comment>